<dbReference type="Gene3D" id="3.90.640.10">
    <property type="entry name" value="Actin, Chain A, domain 4"/>
    <property type="match status" value="1"/>
</dbReference>
<accession>A0A162XQV7</accession>
<dbReference type="PANTHER" id="PTHR14187:SF5">
    <property type="entry name" value="HEAT SHOCK 70 KDA PROTEIN 12A"/>
    <property type="match status" value="1"/>
</dbReference>
<dbReference type="GeneID" id="28996282"/>
<dbReference type="InParanoid" id="A0A162XQV7"/>
<dbReference type="Proteomes" id="UP000077315">
    <property type="component" value="Unassembled WGS sequence"/>
</dbReference>
<evidence type="ECO:0000313" key="2">
    <source>
        <dbReference type="Proteomes" id="UP000077315"/>
    </source>
</evidence>
<proteinExistence type="predicted"/>
<reference evidence="2" key="1">
    <citation type="submission" date="2015-06" db="EMBL/GenBank/DDBJ databases">
        <title>Expansion of signal transduction pathways in fungi by whole-genome duplication.</title>
        <authorList>
            <consortium name="DOE Joint Genome Institute"/>
            <person name="Corrochano L.M."/>
            <person name="Kuo A."/>
            <person name="Marcet-Houben M."/>
            <person name="Polaino S."/>
            <person name="Salamov A."/>
            <person name="Villalobos J.M."/>
            <person name="Alvarez M.I."/>
            <person name="Avalos J."/>
            <person name="Benito E.P."/>
            <person name="Benoit I."/>
            <person name="Burger G."/>
            <person name="Camino L.P."/>
            <person name="Canovas D."/>
            <person name="Cerda-Olmedo E."/>
            <person name="Cheng J.-F."/>
            <person name="Dominguez A."/>
            <person name="Elias M."/>
            <person name="Eslava A.P."/>
            <person name="Glaser F."/>
            <person name="Grimwood J."/>
            <person name="Gutierrez G."/>
            <person name="Heitman J."/>
            <person name="Henrissat B."/>
            <person name="Iturriaga E.A."/>
            <person name="Lang B.F."/>
            <person name="Lavin J.L."/>
            <person name="Lee S."/>
            <person name="Li W."/>
            <person name="Lindquist E."/>
            <person name="Lopez-Garcia S."/>
            <person name="Luque E.M."/>
            <person name="Marcos A.T."/>
            <person name="Martin J."/>
            <person name="McCluskey K."/>
            <person name="Medina H.R."/>
            <person name="Miralles-Duran A."/>
            <person name="Miyazaki A."/>
            <person name="Munoz-Torres E."/>
            <person name="Oguiza J.A."/>
            <person name="Ohm R."/>
            <person name="Olmedo M."/>
            <person name="Orejas M."/>
            <person name="Ortiz-Castellanos L."/>
            <person name="Pisabarro A.G."/>
            <person name="Rodriguez-Romero J."/>
            <person name="Ruiz-Herrera J."/>
            <person name="Ruiz-Vazquez R."/>
            <person name="Sanz C."/>
            <person name="Schackwitz W."/>
            <person name="Schmutz J."/>
            <person name="Shahriari M."/>
            <person name="Shelest E."/>
            <person name="Silva-Franco F."/>
            <person name="Soanes D."/>
            <person name="Syed K."/>
            <person name="Tagua V.G."/>
            <person name="Talbot N.J."/>
            <person name="Thon M."/>
            <person name="De vries R.P."/>
            <person name="Wiebenga A."/>
            <person name="Yadav J.S."/>
            <person name="Braun E.L."/>
            <person name="Baker S."/>
            <person name="Garre V."/>
            <person name="Horwitz B."/>
            <person name="Torres-Martinez S."/>
            <person name="Idnurm A."/>
            <person name="Herrera-Estrella A."/>
            <person name="Gabaldon T."/>
            <person name="Grigoriev I.V."/>
        </authorList>
    </citation>
    <scope>NUCLEOTIDE SEQUENCE [LARGE SCALE GENOMIC DNA]</scope>
    <source>
        <strain evidence="2">NRRL 1555(-)</strain>
    </source>
</reference>
<protein>
    <submittedName>
        <fullName evidence="1">Uncharacterized protein</fullName>
    </submittedName>
</protein>
<dbReference type="RefSeq" id="XP_018294265.1">
    <property type="nucleotide sequence ID" value="XM_018435376.1"/>
</dbReference>
<gene>
    <name evidence="1" type="ORF">PHYBLDRAFT_166199</name>
</gene>
<sequence>MSEIAQEFDPENYSFVIGIDFGTTFSGCSFVFTGDGTEEVVDITDWPNHGSQYSKVPTALLYQDSGHNLIAWGDDAINDPDQSDNPESFLVERFKLFLDKSVESMPELPFDLTAIQVITDYLTAFYEYTKTVFEESFPDLYDPSKCRYCLTVPTIWNDMAKAIMRKAAIQSGIVDPYDHPNRLMVTSESESAALYCEKSFPGFNLSHGDQWMLCDAGGGTVDLVVYAVDESSGERQLCEVTMASGKSCGSTFLDANMEILIKEKIGHLVELNGSMMLQLMHQFIEDMKPQFDNEEDMFMPLPSSILEVIEDLDSESEIVDGQLVFTANELREQVFEPVVLQVIELIEEQFQQSSSEIKALFLVGGFGQSKYLFQRIEEVFGDRLEFIHVPPRGDLAVARGAVIYGLNQQKVTKRILRRTYGIWSAMMFDPVLDSPEDQIVDGDGMSLCNNRFFAFAKMGDAVGIDECVCSEFKWYRSESQSLRIYTYGNYGDAPRYIDDPDIKLMCAFDIDFPLDIERNHEEGIPALVGIYFGSTEMRVEITIHDSMFTYTSAYDCLDNSYEVGYSEVPLKRSSMSLLVNKYKMSTTYIENFARLRSSVVHNSKKPVANI</sequence>
<dbReference type="AlphaFoldDB" id="A0A162XQV7"/>
<dbReference type="STRING" id="763407.A0A162XQV7"/>
<name>A0A162XQV7_PHYB8</name>
<dbReference type="OrthoDB" id="2963168at2759"/>
<evidence type="ECO:0000313" key="1">
    <source>
        <dbReference type="EMBL" id="OAD76225.1"/>
    </source>
</evidence>
<keyword evidence="2" id="KW-1185">Reference proteome</keyword>
<dbReference type="SUPFAM" id="SSF53067">
    <property type="entry name" value="Actin-like ATPase domain"/>
    <property type="match status" value="2"/>
</dbReference>
<dbReference type="VEuPathDB" id="FungiDB:PHYBLDRAFT_166199"/>
<dbReference type="Gene3D" id="3.30.420.40">
    <property type="match status" value="2"/>
</dbReference>
<dbReference type="InterPro" id="IPR043129">
    <property type="entry name" value="ATPase_NBD"/>
</dbReference>
<dbReference type="CDD" id="cd10229">
    <property type="entry name" value="ASKHA_NBD_HSP70_HSPA12"/>
    <property type="match status" value="1"/>
</dbReference>
<dbReference type="PANTHER" id="PTHR14187">
    <property type="entry name" value="ALPHA KINASE/ELONGATION FACTOR 2 KINASE"/>
    <property type="match status" value="1"/>
</dbReference>
<organism evidence="1 2">
    <name type="scientific">Phycomyces blakesleeanus (strain ATCC 8743b / DSM 1359 / FGSC 10004 / NBRC 33097 / NRRL 1555)</name>
    <dbReference type="NCBI Taxonomy" id="763407"/>
    <lineage>
        <taxon>Eukaryota</taxon>
        <taxon>Fungi</taxon>
        <taxon>Fungi incertae sedis</taxon>
        <taxon>Mucoromycota</taxon>
        <taxon>Mucoromycotina</taxon>
        <taxon>Mucoromycetes</taxon>
        <taxon>Mucorales</taxon>
        <taxon>Phycomycetaceae</taxon>
        <taxon>Phycomyces</taxon>
    </lineage>
</organism>
<dbReference type="EMBL" id="KV440976">
    <property type="protein sequence ID" value="OAD76225.1"/>
    <property type="molecule type" value="Genomic_DNA"/>
</dbReference>